<dbReference type="Proteomes" id="UP000005387">
    <property type="component" value="Unassembled WGS sequence"/>
</dbReference>
<dbReference type="InterPro" id="IPR028098">
    <property type="entry name" value="Glyco_trans_4-like_N"/>
</dbReference>
<dbReference type="AlphaFoldDB" id="E0I7B0"/>
<keyword evidence="4" id="KW-1185">Reference proteome</keyword>
<dbReference type="InterPro" id="IPR001296">
    <property type="entry name" value="Glyco_trans_1"/>
</dbReference>
<proteinExistence type="predicted"/>
<dbReference type="STRING" id="717606.PaecuDRAFT_1534"/>
<accession>E0I7B0</accession>
<dbReference type="Pfam" id="PF13439">
    <property type="entry name" value="Glyco_transf_4"/>
    <property type="match status" value="1"/>
</dbReference>
<keyword evidence="3" id="KW-0808">Transferase</keyword>
<evidence type="ECO:0000259" key="2">
    <source>
        <dbReference type="Pfam" id="PF13439"/>
    </source>
</evidence>
<reference evidence="3 4" key="1">
    <citation type="submission" date="2010-07" db="EMBL/GenBank/DDBJ databases">
        <title>The draft genome of Paenibacillus curdlanolyticus YK9.</title>
        <authorList>
            <consortium name="US DOE Joint Genome Institute (JGI-PGF)"/>
            <person name="Lucas S."/>
            <person name="Copeland A."/>
            <person name="Lapidus A."/>
            <person name="Cheng J.-F."/>
            <person name="Bruce D."/>
            <person name="Goodwin L."/>
            <person name="Pitluck S."/>
            <person name="Land M.L."/>
            <person name="Hauser L."/>
            <person name="Chang Y.-J."/>
            <person name="Jeffries C."/>
            <person name="Anderson I.J."/>
            <person name="Johnson E."/>
            <person name="Loganathan U."/>
            <person name="Mulhopadhyay B."/>
            <person name="Kyrpides N."/>
            <person name="Woyke T.J."/>
        </authorList>
    </citation>
    <scope>NUCLEOTIDE SEQUENCE [LARGE SCALE GENOMIC DNA]</scope>
    <source>
        <strain evidence="3 4">YK9</strain>
    </source>
</reference>
<dbReference type="Gene3D" id="3.40.50.2000">
    <property type="entry name" value="Glycogen Phosphorylase B"/>
    <property type="match status" value="2"/>
</dbReference>
<dbReference type="GO" id="GO:0016757">
    <property type="term" value="F:glycosyltransferase activity"/>
    <property type="evidence" value="ECO:0007669"/>
    <property type="project" value="InterPro"/>
</dbReference>
<evidence type="ECO:0000313" key="4">
    <source>
        <dbReference type="Proteomes" id="UP000005387"/>
    </source>
</evidence>
<dbReference type="PANTHER" id="PTHR12526:SF630">
    <property type="entry name" value="GLYCOSYLTRANSFERASE"/>
    <property type="match status" value="1"/>
</dbReference>
<organism evidence="3 4">
    <name type="scientific">Paenibacillus curdlanolyticus YK9</name>
    <dbReference type="NCBI Taxonomy" id="717606"/>
    <lineage>
        <taxon>Bacteria</taxon>
        <taxon>Bacillati</taxon>
        <taxon>Bacillota</taxon>
        <taxon>Bacilli</taxon>
        <taxon>Bacillales</taxon>
        <taxon>Paenibacillaceae</taxon>
        <taxon>Paenibacillus</taxon>
    </lineage>
</organism>
<evidence type="ECO:0000259" key="1">
    <source>
        <dbReference type="Pfam" id="PF00534"/>
    </source>
</evidence>
<dbReference type="SUPFAM" id="SSF53756">
    <property type="entry name" value="UDP-Glycosyltransferase/glycogen phosphorylase"/>
    <property type="match status" value="1"/>
</dbReference>
<sequence>MRRKILYVCESIGGGVRKHLLDVLSHINHAKYEIVVAHSVDRTDPIFLEAMDSLKEKGVKFHALSDFVREISPWKDTKALFKLIRLIRDFRPDIVHCHSSKAGGIGRIASYLCRTNKIIYTPHAYMFQNSELNQLKKLVFLFFERVLDKFCNYTINVSEGERDTALQHKVTAPRKSILIYNGITKTNREFAPDQSSFVIGTTARLEPQKDPWTFFHIAKEIVTTCDNVKFVYVGDGSMRNEITQAIKEHQLEDKIILTGFQRNPMEIVQTFDLYLITSLYEGMPYSVLEALNYGLPLVATDVIGNNEVVKDGYNGYLFGAREVNEGVQKIISIMNDPLLAAKFASNSRQLFEQKFQIEHMLSSLEVVYDVARPEQVLLESNHTISSYS</sequence>
<feature type="domain" description="Glycosyltransferase subfamily 4-like N-terminal" evidence="2">
    <location>
        <begin position="14"/>
        <end position="183"/>
    </location>
</feature>
<dbReference type="CDD" id="cd03808">
    <property type="entry name" value="GT4_CapM-like"/>
    <property type="match status" value="1"/>
</dbReference>
<protein>
    <submittedName>
        <fullName evidence="3">Glycosyl transferase group 1</fullName>
    </submittedName>
</protein>
<dbReference type="eggNOG" id="COG0438">
    <property type="taxonomic scope" value="Bacteria"/>
</dbReference>
<dbReference type="OrthoDB" id="9806653at2"/>
<dbReference type="RefSeq" id="WP_006037545.1">
    <property type="nucleotide sequence ID" value="NZ_AEDD01000003.1"/>
</dbReference>
<gene>
    <name evidence="3" type="ORF">PaecuDRAFT_1534</name>
</gene>
<dbReference type="Pfam" id="PF00534">
    <property type="entry name" value="Glycos_transf_1"/>
    <property type="match status" value="1"/>
</dbReference>
<feature type="domain" description="Glycosyl transferase family 1" evidence="1">
    <location>
        <begin position="188"/>
        <end position="349"/>
    </location>
</feature>
<dbReference type="EMBL" id="AEDD01000003">
    <property type="protein sequence ID" value="EFM11926.1"/>
    <property type="molecule type" value="Genomic_DNA"/>
</dbReference>
<evidence type="ECO:0000313" key="3">
    <source>
        <dbReference type="EMBL" id="EFM11926.1"/>
    </source>
</evidence>
<name>E0I7B0_9BACL</name>
<dbReference type="PANTHER" id="PTHR12526">
    <property type="entry name" value="GLYCOSYLTRANSFERASE"/>
    <property type="match status" value="1"/>
</dbReference>